<dbReference type="AlphaFoldDB" id="A0A182D1Y8"/>
<organism evidence="1">
    <name type="scientific">Blastochloris viridis</name>
    <name type="common">Rhodopseudomonas viridis</name>
    <dbReference type="NCBI Taxonomy" id="1079"/>
    <lineage>
        <taxon>Bacteria</taxon>
        <taxon>Pseudomonadati</taxon>
        <taxon>Pseudomonadota</taxon>
        <taxon>Alphaproteobacteria</taxon>
        <taxon>Hyphomicrobiales</taxon>
        <taxon>Blastochloridaceae</taxon>
        <taxon>Blastochloris</taxon>
    </lineage>
</organism>
<dbReference type="SUPFAM" id="SSF48498">
    <property type="entry name" value="Tetracyclin repressor-like, C-terminal domain"/>
    <property type="match status" value="1"/>
</dbReference>
<evidence type="ECO:0000313" key="1">
    <source>
        <dbReference type="EMBL" id="BAR99459.1"/>
    </source>
</evidence>
<dbReference type="InterPro" id="IPR036271">
    <property type="entry name" value="Tet_transcr_reg_TetR-rel_C_sf"/>
</dbReference>
<dbReference type="EMBL" id="AP014854">
    <property type="protein sequence ID" value="BAR99459.1"/>
    <property type="molecule type" value="Genomic_DNA"/>
</dbReference>
<sequence length="71" mass="7446">MTRIFEAAARGGTLPLPWTPKAAAIAFNAMLSGLINEWARGETDFELVPDAVAAANTLLEAWSGATGSLSR</sequence>
<protein>
    <submittedName>
        <fullName evidence="1">Uncharacterized protein</fullName>
    </submittedName>
</protein>
<gene>
    <name evidence="1" type="ORF">BV133_1866</name>
</gene>
<name>A0A182D1Y8_BLAVI</name>
<reference evidence="1" key="1">
    <citation type="journal article" date="2015" name="Genome Announc.">
        <title>Complete Genome Sequence of the Bacteriochlorophyll b-Producing Photosynthetic Bacterium Blastochloris viridis.</title>
        <authorList>
            <person name="Tsukatani Y."/>
            <person name="Hirose Y."/>
            <person name="Harada J."/>
            <person name="Misawa N."/>
            <person name="Mori K."/>
            <person name="Inoue K."/>
            <person name="Tamiaki H."/>
        </authorList>
    </citation>
    <scope>NUCLEOTIDE SEQUENCE [LARGE SCALE GENOMIC DNA]</scope>
    <source>
        <strain evidence="1">DSM 133</strain>
    </source>
</reference>
<accession>A0A182D1Y8</accession>
<dbReference type="KEGG" id="bvr:BVIR_2821"/>
<dbReference type="Gene3D" id="1.10.357.10">
    <property type="entry name" value="Tetracycline Repressor, domain 2"/>
    <property type="match status" value="1"/>
</dbReference>
<dbReference type="OrthoDB" id="9798857at2"/>
<dbReference type="RefSeq" id="WP_055038164.1">
    <property type="nucleotide sequence ID" value="NZ_AP014854.2"/>
</dbReference>
<proteinExistence type="predicted"/>